<name>A0A137ZLF3_9ACTN</name>
<dbReference type="Gene3D" id="3.40.50.300">
    <property type="entry name" value="P-loop containing nucleotide triphosphate hydrolases"/>
    <property type="match status" value="1"/>
</dbReference>
<keyword evidence="2 4" id="KW-0067">ATP-binding</keyword>
<dbReference type="PROSITE" id="PS00211">
    <property type="entry name" value="ABC_TRANSPORTER_1"/>
    <property type="match status" value="1"/>
</dbReference>
<gene>
    <name evidence="4" type="ORF">AXK61_19065</name>
</gene>
<accession>A0A137ZLF3</accession>
<dbReference type="EMBL" id="LSRE01000011">
    <property type="protein sequence ID" value="KXO99026.1"/>
    <property type="molecule type" value="Genomic_DNA"/>
</dbReference>
<protein>
    <submittedName>
        <fullName evidence="4">ABC transporter ATP-binding protein</fullName>
    </submittedName>
</protein>
<dbReference type="InterPro" id="IPR027417">
    <property type="entry name" value="P-loop_NTPase"/>
</dbReference>
<keyword evidence="1" id="KW-0547">Nucleotide-binding</keyword>
<dbReference type="InterPro" id="IPR003593">
    <property type="entry name" value="AAA+_ATPase"/>
</dbReference>
<evidence type="ECO:0000313" key="4">
    <source>
        <dbReference type="EMBL" id="KXO99026.1"/>
    </source>
</evidence>
<proteinExistence type="predicted"/>
<dbReference type="PANTHER" id="PTHR42794">
    <property type="entry name" value="HEMIN IMPORT ATP-BINDING PROTEIN HMUV"/>
    <property type="match status" value="1"/>
</dbReference>
<dbReference type="PROSITE" id="PS50893">
    <property type="entry name" value="ABC_TRANSPORTER_2"/>
    <property type="match status" value="1"/>
</dbReference>
<dbReference type="SUPFAM" id="SSF52540">
    <property type="entry name" value="P-loop containing nucleoside triphosphate hydrolases"/>
    <property type="match status" value="1"/>
</dbReference>
<evidence type="ECO:0000313" key="5">
    <source>
        <dbReference type="Proteomes" id="UP000070409"/>
    </source>
</evidence>
<dbReference type="InterPro" id="IPR003439">
    <property type="entry name" value="ABC_transporter-like_ATP-bd"/>
</dbReference>
<evidence type="ECO:0000256" key="1">
    <source>
        <dbReference type="ARBA" id="ARBA00022741"/>
    </source>
</evidence>
<dbReference type="GO" id="GO:0005524">
    <property type="term" value="F:ATP binding"/>
    <property type="evidence" value="ECO:0007669"/>
    <property type="project" value="UniProtKB-KW"/>
</dbReference>
<reference evidence="4 5" key="1">
    <citation type="submission" date="2016-02" db="EMBL/GenBank/DDBJ databases">
        <authorList>
            <person name="Teng J.L."/>
            <person name="Tang Y."/>
            <person name="Huang Y."/>
            <person name="Guo F."/>
            <person name="Wei W."/>
            <person name="Chen J.H."/>
            <person name="Wong S.Y."/>
            <person name="Lau S.K."/>
            <person name="Woo P.C."/>
        </authorList>
    </citation>
    <scope>NUCLEOTIDE SEQUENCE [LARGE SCALE GENOMIC DNA]</scope>
    <source>
        <strain evidence="4 5">JCM 13375</strain>
    </source>
</reference>
<dbReference type="SMART" id="SM00382">
    <property type="entry name" value="AAA"/>
    <property type="match status" value="1"/>
</dbReference>
<dbReference type="Pfam" id="PF00005">
    <property type="entry name" value="ABC_tran"/>
    <property type="match status" value="1"/>
</dbReference>
<evidence type="ECO:0000259" key="3">
    <source>
        <dbReference type="PROSITE" id="PS50893"/>
    </source>
</evidence>
<feature type="domain" description="ABC transporter" evidence="3">
    <location>
        <begin position="13"/>
        <end position="245"/>
    </location>
</feature>
<dbReference type="Proteomes" id="UP000070409">
    <property type="component" value="Unassembled WGS sequence"/>
</dbReference>
<sequence length="269" mass="28190">MTPSTTGPTLTGVHLDHVDVVLSGTTIVNGATVVAEPGRITGIVGPNGSGKSTLLRTIYRDLRPHAGKVLVGDRDIRSLGAAEAARLVAAVPQERGTEFDFTTGDVVALGRIPHQGRFGGATTTDADAVRRAIADVGLEGFENRTFAHLSGGEKQRALLARCFAQGGEVLVLDEPTNHLDINHQVQLLRILRSRAATTVITLHDLNAAAAACDTLFVVHHGRIVAHGAASDVLTVDLLDAVFGVTATVSTDTRSGRPIIAVDYRGGPHD</sequence>
<dbReference type="PANTHER" id="PTHR42794:SF2">
    <property type="entry name" value="ABC TRANSPORTER ATP-BINDING PROTEIN"/>
    <property type="match status" value="1"/>
</dbReference>
<dbReference type="CDD" id="cd03214">
    <property type="entry name" value="ABC_Iron-Siderophores_B12_Hemin"/>
    <property type="match status" value="1"/>
</dbReference>
<keyword evidence="5" id="KW-1185">Reference proteome</keyword>
<dbReference type="InterPro" id="IPR017871">
    <property type="entry name" value="ABC_transporter-like_CS"/>
</dbReference>
<organism evidence="4 5">
    <name type="scientific">Tsukamurella pseudospumae</name>
    <dbReference type="NCBI Taxonomy" id="239498"/>
    <lineage>
        <taxon>Bacteria</taxon>
        <taxon>Bacillati</taxon>
        <taxon>Actinomycetota</taxon>
        <taxon>Actinomycetes</taxon>
        <taxon>Mycobacteriales</taxon>
        <taxon>Tsukamurellaceae</taxon>
        <taxon>Tsukamurella</taxon>
    </lineage>
</organism>
<evidence type="ECO:0000256" key="2">
    <source>
        <dbReference type="ARBA" id="ARBA00022840"/>
    </source>
</evidence>
<dbReference type="RefSeq" id="WP_068744869.1">
    <property type="nucleotide sequence ID" value="NZ_LSRE01000011.1"/>
</dbReference>
<comment type="caution">
    <text evidence="4">The sequence shown here is derived from an EMBL/GenBank/DDBJ whole genome shotgun (WGS) entry which is preliminary data.</text>
</comment>